<dbReference type="PANTHER" id="PTHR43394">
    <property type="entry name" value="ATP-DEPENDENT PERMEASE MDL1, MITOCHONDRIAL"/>
    <property type="match status" value="1"/>
</dbReference>
<organism evidence="7 8">
    <name type="scientific">Serendipita indica (strain DSM 11827)</name>
    <name type="common">Root endophyte fungus</name>
    <name type="synonym">Piriformospora indica</name>
    <dbReference type="NCBI Taxonomy" id="1109443"/>
    <lineage>
        <taxon>Eukaryota</taxon>
        <taxon>Fungi</taxon>
        <taxon>Dikarya</taxon>
        <taxon>Basidiomycota</taxon>
        <taxon>Agaricomycotina</taxon>
        <taxon>Agaricomycetes</taxon>
        <taxon>Sebacinales</taxon>
        <taxon>Serendipitaceae</taxon>
        <taxon>Serendipita</taxon>
    </lineage>
</organism>
<dbReference type="Gene3D" id="1.20.1560.10">
    <property type="entry name" value="ABC transporter type 1, transmembrane domain"/>
    <property type="match status" value="1"/>
</dbReference>
<dbReference type="GO" id="GO:0005743">
    <property type="term" value="C:mitochondrial inner membrane"/>
    <property type="evidence" value="ECO:0007669"/>
    <property type="project" value="TreeGrafter"/>
</dbReference>
<keyword evidence="4" id="KW-0472">Membrane</keyword>
<dbReference type="GO" id="GO:0015421">
    <property type="term" value="F:ABC-type oligopeptide transporter activity"/>
    <property type="evidence" value="ECO:0007669"/>
    <property type="project" value="TreeGrafter"/>
</dbReference>
<comment type="caution">
    <text evidence="7">The sequence shown here is derived from an EMBL/GenBank/DDBJ whole genome shotgun (WGS) entry which is preliminary data.</text>
</comment>
<dbReference type="InParanoid" id="G4TVI7"/>
<keyword evidence="5" id="KW-0732">Signal</keyword>
<comment type="subcellular location">
    <subcellularLocation>
        <location evidence="1">Membrane</location>
        <topology evidence="1">Multi-pass membrane protein</topology>
    </subcellularLocation>
</comment>
<dbReference type="InterPro" id="IPR011527">
    <property type="entry name" value="ABC1_TM_dom"/>
</dbReference>
<dbReference type="GO" id="GO:0090374">
    <property type="term" value="P:oligopeptide export from mitochondrion"/>
    <property type="evidence" value="ECO:0007669"/>
    <property type="project" value="TreeGrafter"/>
</dbReference>
<evidence type="ECO:0000256" key="1">
    <source>
        <dbReference type="ARBA" id="ARBA00004141"/>
    </source>
</evidence>
<dbReference type="SUPFAM" id="SSF90123">
    <property type="entry name" value="ABC transporter transmembrane region"/>
    <property type="match status" value="1"/>
</dbReference>
<accession>G4TVI7</accession>
<feature type="domain" description="ABC transmembrane type-1" evidence="6">
    <location>
        <begin position="1"/>
        <end position="121"/>
    </location>
</feature>
<evidence type="ECO:0000256" key="4">
    <source>
        <dbReference type="ARBA" id="ARBA00023136"/>
    </source>
</evidence>
<keyword evidence="8" id="KW-1185">Reference proteome</keyword>
<gene>
    <name evidence="7" type="ORF">PIIN_09315</name>
</gene>
<dbReference type="InterPro" id="IPR039421">
    <property type="entry name" value="Type_1_exporter"/>
</dbReference>
<dbReference type="PANTHER" id="PTHR43394:SF15">
    <property type="entry name" value="ALPHA-FACTOR-TRANSPORTING ATPASE"/>
    <property type="match status" value="1"/>
</dbReference>
<sequence length="192" mass="20975">MALRCTSSLATVTLSSLPIVILLSHIGDVVSIPLQEAERACGSKVSNVIERAIKAIVTTKLFNAQNLEIYRVNFGLDSALSASKRLSKWWAGILGFTQFLNLSTIVQRLWFGTKQVTAESMVSLIRLVDQTAPKPGPTTSPQSTDPEKHVTSLGVSASSQLALQTQFFPSSFPGAFKFTKVTFHYPSRPYRA</sequence>
<keyword evidence="2" id="KW-0812">Transmembrane</keyword>
<dbReference type="STRING" id="1109443.G4TVI7"/>
<dbReference type="AlphaFoldDB" id="G4TVI7"/>
<evidence type="ECO:0000313" key="8">
    <source>
        <dbReference type="Proteomes" id="UP000007148"/>
    </source>
</evidence>
<reference evidence="7 8" key="1">
    <citation type="journal article" date="2011" name="PLoS Pathog.">
        <title>Endophytic Life Strategies Decoded by Genome and Transcriptome Analyses of the Mutualistic Root Symbiont Piriformospora indica.</title>
        <authorList>
            <person name="Zuccaro A."/>
            <person name="Lahrmann U."/>
            <person name="Guldener U."/>
            <person name="Langen G."/>
            <person name="Pfiffi S."/>
            <person name="Biedenkopf D."/>
            <person name="Wong P."/>
            <person name="Samans B."/>
            <person name="Grimm C."/>
            <person name="Basiewicz M."/>
            <person name="Murat C."/>
            <person name="Martin F."/>
            <person name="Kogel K.H."/>
        </authorList>
    </citation>
    <scope>NUCLEOTIDE SEQUENCE [LARGE SCALE GENOMIC DNA]</scope>
    <source>
        <strain evidence="7 8">DSM 11827</strain>
    </source>
</reference>
<protein>
    <recommendedName>
        <fullName evidence="6">ABC transmembrane type-1 domain-containing protein</fullName>
    </recommendedName>
</protein>
<feature type="signal peptide" evidence="5">
    <location>
        <begin position="1"/>
        <end position="31"/>
    </location>
</feature>
<dbReference type="EMBL" id="CAFZ01000431">
    <property type="protein sequence ID" value="CCA75330.1"/>
    <property type="molecule type" value="Genomic_DNA"/>
</dbReference>
<evidence type="ECO:0000256" key="3">
    <source>
        <dbReference type="ARBA" id="ARBA00022989"/>
    </source>
</evidence>
<dbReference type="PROSITE" id="PS50929">
    <property type="entry name" value="ABC_TM1F"/>
    <property type="match status" value="1"/>
</dbReference>
<evidence type="ECO:0000313" key="7">
    <source>
        <dbReference type="EMBL" id="CCA75330.1"/>
    </source>
</evidence>
<dbReference type="Pfam" id="PF00664">
    <property type="entry name" value="ABC_membrane"/>
    <property type="match status" value="1"/>
</dbReference>
<proteinExistence type="predicted"/>
<dbReference type="HOGENOM" id="CLU_1415681_0_0_1"/>
<name>G4TVI7_SERID</name>
<keyword evidence="3" id="KW-1133">Transmembrane helix</keyword>
<feature type="chain" id="PRO_5003468943" description="ABC transmembrane type-1 domain-containing protein" evidence="5">
    <location>
        <begin position="32"/>
        <end position="192"/>
    </location>
</feature>
<dbReference type="GO" id="GO:0005524">
    <property type="term" value="F:ATP binding"/>
    <property type="evidence" value="ECO:0007669"/>
    <property type="project" value="InterPro"/>
</dbReference>
<dbReference type="Proteomes" id="UP000007148">
    <property type="component" value="Unassembled WGS sequence"/>
</dbReference>
<evidence type="ECO:0000256" key="2">
    <source>
        <dbReference type="ARBA" id="ARBA00022692"/>
    </source>
</evidence>
<dbReference type="InterPro" id="IPR036640">
    <property type="entry name" value="ABC1_TM_sf"/>
</dbReference>
<evidence type="ECO:0000256" key="5">
    <source>
        <dbReference type="SAM" id="SignalP"/>
    </source>
</evidence>
<evidence type="ECO:0000259" key="6">
    <source>
        <dbReference type="PROSITE" id="PS50929"/>
    </source>
</evidence>